<reference evidence="1 2" key="1">
    <citation type="submission" date="2015-05" db="EMBL/GenBank/DDBJ databases">
        <title>Genome sequences of Pluralibacter gergoviae.</title>
        <authorList>
            <person name="Greninger A.L."/>
            <person name="Miller S."/>
        </authorList>
    </citation>
    <scope>NUCLEOTIDE SEQUENCE [LARGE SCALE GENOMIC DNA]</scope>
    <source>
        <strain evidence="1 2">JS81F13</strain>
    </source>
</reference>
<comment type="caution">
    <text evidence="1">The sequence shown here is derived from an EMBL/GenBank/DDBJ whole genome shotgun (WGS) entry which is preliminary data.</text>
</comment>
<dbReference type="Proteomes" id="UP000036196">
    <property type="component" value="Unassembled WGS sequence"/>
</dbReference>
<dbReference type="STRING" id="61647.LG71_19285"/>
<keyword evidence="2" id="KW-1185">Reference proteome</keyword>
<proteinExistence type="predicted"/>
<evidence type="ECO:0000313" key="1">
    <source>
        <dbReference type="EMBL" id="KMK11660.1"/>
    </source>
</evidence>
<dbReference type="EMBL" id="LDZF01000026">
    <property type="protein sequence ID" value="KMK11660.1"/>
    <property type="molecule type" value="Genomic_DNA"/>
</dbReference>
<name>A0A0F0VEW0_PLUGE</name>
<accession>A0A0F0VEW0</accession>
<sequence>MLHYVNCAAARRQAQTLRIAAAGAGAGGALHPATGLGHAAALRLPAGHKAFLSHVKTAVIKCVILQRLAAAGRGQVPFRLRHAGLAAAPLLARRYFTVRLTFTESWLTLCEAVFKT</sequence>
<gene>
    <name evidence="1" type="ORF">ABW06_20260</name>
</gene>
<organism evidence="1 2">
    <name type="scientific">Pluralibacter gergoviae</name>
    <name type="common">Enterobacter gergoviae</name>
    <dbReference type="NCBI Taxonomy" id="61647"/>
    <lineage>
        <taxon>Bacteria</taxon>
        <taxon>Pseudomonadati</taxon>
        <taxon>Pseudomonadota</taxon>
        <taxon>Gammaproteobacteria</taxon>
        <taxon>Enterobacterales</taxon>
        <taxon>Enterobacteriaceae</taxon>
        <taxon>Pluralibacter</taxon>
    </lineage>
</organism>
<dbReference type="AlphaFoldDB" id="A0A0F0VEW0"/>
<evidence type="ECO:0000313" key="2">
    <source>
        <dbReference type="Proteomes" id="UP000036196"/>
    </source>
</evidence>
<dbReference type="PATRIC" id="fig|61647.13.peg.3600"/>
<protein>
    <submittedName>
        <fullName evidence="1">Uncharacterized protein</fullName>
    </submittedName>
</protein>